<evidence type="ECO:0000256" key="3">
    <source>
        <dbReference type="ARBA" id="ARBA00022552"/>
    </source>
</evidence>
<evidence type="ECO:0000256" key="5">
    <source>
        <dbReference type="ARBA" id="ARBA00022723"/>
    </source>
</evidence>
<evidence type="ECO:0000256" key="4">
    <source>
        <dbReference type="ARBA" id="ARBA00022722"/>
    </source>
</evidence>
<dbReference type="InterPro" id="IPR020549">
    <property type="entry name" value="YbeY_CS"/>
</dbReference>
<keyword evidence="8 9" id="KW-0862">Zinc</keyword>
<protein>
    <recommendedName>
        <fullName evidence="9">Endoribonuclease YbeY</fullName>
        <ecNumber evidence="9">3.1.-.-</ecNumber>
    </recommendedName>
</protein>
<dbReference type="InterPro" id="IPR002036">
    <property type="entry name" value="YbeY"/>
</dbReference>
<comment type="caution">
    <text evidence="10">The sequence shown here is derived from an EMBL/GenBank/DDBJ whole genome shotgun (WGS) entry which is preliminary data.</text>
</comment>
<dbReference type="OrthoDB" id="9807740at2"/>
<comment type="function">
    <text evidence="9">Single strand-specific metallo-endoribonuclease involved in late-stage 70S ribosome quality control and in maturation of the 3' terminus of the 16S rRNA.</text>
</comment>
<dbReference type="EC" id="3.1.-.-" evidence="9"/>
<keyword evidence="11" id="KW-1185">Reference proteome</keyword>
<dbReference type="GO" id="GO:0006364">
    <property type="term" value="P:rRNA processing"/>
    <property type="evidence" value="ECO:0007669"/>
    <property type="project" value="UniProtKB-UniRule"/>
</dbReference>
<dbReference type="RefSeq" id="WP_131902587.1">
    <property type="nucleotide sequence ID" value="NZ_SMKU01000374.1"/>
</dbReference>
<comment type="similarity">
    <text evidence="1 9">Belongs to the endoribonuclease YbeY family.</text>
</comment>
<evidence type="ECO:0000256" key="8">
    <source>
        <dbReference type="ARBA" id="ARBA00022833"/>
    </source>
</evidence>
<dbReference type="Pfam" id="PF02130">
    <property type="entry name" value="YbeY"/>
    <property type="match status" value="1"/>
</dbReference>
<dbReference type="GO" id="GO:0008270">
    <property type="term" value="F:zinc ion binding"/>
    <property type="evidence" value="ECO:0007669"/>
    <property type="project" value="UniProtKB-UniRule"/>
</dbReference>
<organism evidence="10 11">
    <name type="scientific">Actinomadura rubrisoli</name>
    <dbReference type="NCBI Taxonomy" id="2530368"/>
    <lineage>
        <taxon>Bacteria</taxon>
        <taxon>Bacillati</taxon>
        <taxon>Actinomycetota</taxon>
        <taxon>Actinomycetes</taxon>
        <taxon>Streptosporangiales</taxon>
        <taxon>Thermomonosporaceae</taxon>
        <taxon>Actinomadura</taxon>
    </lineage>
</organism>
<feature type="binding site" evidence="9">
    <location>
        <position position="122"/>
    </location>
    <ligand>
        <name>Zn(2+)</name>
        <dbReference type="ChEBI" id="CHEBI:29105"/>
        <note>catalytic</note>
    </ligand>
</feature>
<comment type="cofactor">
    <cofactor evidence="9">
        <name>Zn(2+)</name>
        <dbReference type="ChEBI" id="CHEBI:29105"/>
    </cofactor>
    <text evidence="9">Binds 1 zinc ion.</text>
</comment>
<reference evidence="10 11" key="1">
    <citation type="submission" date="2019-03" db="EMBL/GenBank/DDBJ databases">
        <title>Draft genome sequences of novel Actinobacteria.</title>
        <authorList>
            <person name="Sahin N."/>
            <person name="Ay H."/>
            <person name="Saygin H."/>
        </authorList>
    </citation>
    <scope>NUCLEOTIDE SEQUENCE [LARGE SCALE GENOMIC DNA]</scope>
    <source>
        <strain evidence="10 11">H3C3</strain>
    </source>
</reference>
<keyword evidence="9" id="KW-0963">Cytoplasm</keyword>
<keyword evidence="4 9" id="KW-0540">Nuclease</keyword>
<sequence>MSIEVVNESGAPVAEKALADLARHVLDGLRVHPLAELSVLLVDEAAMTELHEKWMDEPGPTDVLSFPMDELRPGHMSGGADEDGDADPGLLGDVVLCPAVAERQAREAGHSTEDELELLCAHGILHLLGYDHAEPEEHKEMFGLQAELLTSWQEKRGR</sequence>
<keyword evidence="6 9" id="KW-0255">Endonuclease</keyword>
<dbReference type="Gene3D" id="3.40.390.30">
    <property type="entry name" value="Metalloproteases ('zincins'), catalytic domain"/>
    <property type="match status" value="1"/>
</dbReference>
<comment type="subcellular location">
    <subcellularLocation>
        <location evidence="9">Cytoplasm</location>
    </subcellularLocation>
</comment>
<dbReference type="GO" id="GO:0004521">
    <property type="term" value="F:RNA endonuclease activity"/>
    <property type="evidence" value="ECO:0007669"/>
    <property type="project" value="UniProtKB-UniRule"/>
</dbReference>
<evidence type="ECO:0000256" key="2">
    <source>
        <dbReference type="ARBA" id="ARBA00022517"/>
    </source>
</evidence>
<proteinExistence type="inferred from homology"/>
<feature type="binding site" evidence="9">
    <location>
        <position position="126"/>
    </location>
    <ligand>
        <name>Zn(2+)</name>
        <dbReference type="ChEBI" id="CHEBI:29105"/>
        <note>catalytic</note>
    </ligand>
</feature>
<gene>
    <name evidence="9 10" type="primary">ybeY</name>
    <name evidence="10" type="ORF">E1298_39945</name>
</gene>
<dbReference type="InterPro" id="IPR023091">
    <property type="entry name" value="MetalPrtase_cat_dom_sf_prd"/>
</dbReference>
<keyword evidence="3 9" id="KW-0698">rRNA processing</keyword>
<evidence type="ECO:0000313" key="11">
    <source>
        <dbReference type="Proteomes" id="UP000294513"/>
    </source>
</evidence>
<dbReference type="HAMAP" id="MF_00009">
    <property type="entry name" value="Endoribonucl_YbeY"/>
    <property type="match status" value="1"/>
</dbReference>
<dbReference type="NCBIfam" id="TIGR00043">
    <property type="entry name" value="rRNA maturation RNase YbeY"/>
    <property type="match status" value="1"/>
</dbReference>
<evidence type="ECO:0000256" key="7">
    <source>
        <dbReference type="ARBA" id="ARBA00022801"/>
    </source>
</evidence>
<dbReference type="GO" id="GO:0005737">
    <property type="term" value="C:cytoplasm"/>
    <property type="evidence" value="ECO:0007669"/>
    <property type="project" value="UniProtKB-SubCell"/>
</dbReference>
<keyword evidence="5 9" id="KW-0479">Metal-binding</keyword>
<keyword evidence="7 9" id="KW-0378">Hydrolase</keyword>
<dbReference type="GO" id="GO:0004222">
    <property type="term" value="F:metalloendopeptidase activity"/>
    <property type="evidence" value="ECO:0007669"/>
    <property type="project" value="InterPro"/>
</dbReference>
<accession>A0A4R5A4F4</accession>
<evidence type="ECO:0000256" key="9">
    <source>
        <dbReference type="HAMAP-Rule" id="MF_00009"/>
    </source>
</evidence>
<dbReference type="EMBL" id="SMKU01000374">
    <property type="protein sequence ID" value="TDD66858.1"/>
    <property type="molecule type" value="Genomic_DNA"/>
</dbReference>
<name>A0A4R5A4F4_9ACTN</name>
<dbReference type="SUPFAM" id="SSF55486">
    <property type="entry name" value="Metalloproteases ('zincins'), catalytic domain"/>
    <property type="match status" value="1"/>
</dbReference>
<evidence type="ECO:0000313" key="10">
    <source>
        <dbReference type="EMBL" id="TDD66858.1"/>
    </source>
</evidence>
<dbReference type="PANTHER" id="PTHR46986:SF1">
    <property type="entry name" value="ENDORIBONUCLEASE YBEY, CHLOROPLASTIC"/>
    <property type="match status" value="1"/>
</dbReference>
<dbReference type="Proteomes" id="UP000294513">
    <property type="component" value="Unassembled WGS sequence"/>
</dbReference>
<dbReference type="PANTHER" id="PTHR46986">
    <property type="entry name" value="ENDORIBONUCLEASE YBEY, CHLOROPLASTIC"/>
    <property type="match status" value="1"/>
</dbReference>
<dbReference type="PROSITE" id="PS01306">
    <property type="entry name" value="UPF0054"/>
    <property type="match status" value="1"/>
</dbReference>
<evidence type="ECO:0000256" key="1">
    <source>
        <dbReference type="ARBA" id="ARBA00010875"/>
    </source>
</evidence>
<evidence type="ECO:0000256" key="6">
    <source>
        <dbReference type="ARBA" id="ARBA00022759"/>
    </source>
</evidence>
<feature type="binding site" evidence="9">
    <location>
        <position position="132"/>
    </location>
    <ligand>
        <name>Zn(2+)</name>
        <dbReference type="ChEBI" id="CHEBI:29105"/>
        <note>catalytic</note>
    </ligand>
</feature>
<dbReference type="AlphaFoldDB" id="A0A4R5A4F4"/>
<keyword evidence="2 9" id="KW-0690">Ribosome biogenesis</keyword>